<dbReference type="AlphaFoldDB" id="A0A7K8XAF4"/>
<organism evidence="1 2">
    <name type="scientific">Eubucco bourcierii</name>
    <name type="common">red-headed barbet</name>
    <dbReference type="NCBI Taxonomy" id="91767"/>
    <lineage>
        <taxon>Eukaryota</taxon>
        <taxon>Metazoa</taxon>
        <taxon>Chordata</taxon>
        <taxon>Craniata</taxon>
        <taxon>Vertebrata</taxon>
        <taxon>Euteleostomi</taxon>
        <taxon>Archelosauria</taxon>
        <taxon>Archosauria</taxon>
        <taxon>Dinosauria</taxon>
        <taxon>Saurischia</taxon>
        <taxon>Theropoda</taxon>
        <taxon>Coelurosauria</taxon>
        <taxon>Aves</taxon>
        <taxon>Neognathae</taxon>
        <taxon>Neoaves</taxon>
        <taxon>Telluraves</taxon>
        <taxon>Coraciimorphae</taxon>
        <taxon>Piciformes</taxon>
        <taxon>Ramphastidae</taxon>
        <taxon>Eubucco</taxon>
    </lineage>
</organism>
<comment type="caution">
    <text evidence="1">The sequence shown here is derived from an EMBL/GenBank/DDBJ whole genome shotgun (WGS) entry which is preliminary data.</text>
</comment>
<evidence type="ECO:0000313" key="1">
    <source>
        <dbReference type="EMBL" id="NXF87804.1"/>
    </source>
</evidence>
<keyword evidence="2" id="KW-1185">Reference proteome</keyword>
<dbReference type="OrthoDB" id="7760980at2759"/>
<dbReference type="EMBL" id="VWZE01006324">
    <property type="protein sequence ID" value="NXF87804.1"/>
    <property type="molecule type" value="Genomic_DNA"/>
</dbReference>
<reference evidence="1 2" key="1">
    <citation type="submission" date="2019-09" db="EMBL/GenBank/DDBJ databases">
        <title>Bird 10,000 Genomes (B10K) Project - Family phase.</title>
        <authorList>
            <person name="Zhang G."/>
        </authorList>
    </citation>
    <scope>NUCLEOTIDE SEQUENCE [LARGE SCALE GENOMIC DNA]</scope>
    <source>
        <strain evidence="1">B10K-DU-001-04</strain>
        <tissue evidence="1">Muscle</tissue>
    </source>
</reference>
<accession>A0A7K8XAF4</accession>
<protein>
    <submittedName>
        <fullName evidence="1">DRC2 protein</fullName>
    </submittedName>
</protein>
<name>A0A7K8XAF4_9PICI</name>
<gene>
    <name evidence="1" type="primary">Ccdc65_1</name>
    <name evidence="1" type="ORF">EUBBOU_R12848</name>
</gene>
<proteinExistence type="predicted"/>
<sequence length="113" mass="12938">QRVLRLAEMCRRLQTEEEKVLPFYSSSLAEGEQQEAQRVLEEAPTEPLAQALQDYLGLELFWQLFNKAKLEEQALGLEQQALRERNQQLRELLGQYLAGISGSQEVPGEPKPL</sequence>
<feature type="non-terminal residue" evidence="1">
    <location>
        <position position="113"/>
    </location>
</feature>
<evidence type="ECO:0000313" key="2">
    <source>
        <dbReference type="Proteomes" id="UP000583613"/>
    </source>
</evidence>
<feature type="non-terminal residue" evidence="1">
    <location>
        <position position="1"/>
    </location>
</feature>
<dbReference type="Proteomes" id="UP000583613">
    <property type="component" value="Unassembled WGS sequence"/>
</dbReference>